<feature type="domain" description="3'-5' exoribonuclease Rv2179c-like" evidence="1">
    <location>
        <begin position="3"/>
        <end position="163"/>
    </location>
</feature>
<gene>
    <name evidence="4" type="ORF">UFOVP1146_19</name>
    <name evidence="5" type="ORF">UFOVP1638_126</name>
    <name evidence="2" type="ORF">UFOVP812_352</name>
    <name evidence="3" type="ORF">UFOVP818_213</name>
</gene>
<sequence>MRSIMVDIETIGTGPDACILTIAGQMFDPLSTGYYPQHYYARIDTDSQPNRSIDQSTIEWWAKQPAAAQAEAFGEENRIPLQQSLEELGKFIWQSKHFWANGPTFDANILEHAYKSYKMPLPWKFYTVRDARTVYSLWPDLPKPPTSHNALEDCRRQIDMLQATLKHLDIKALT</sequence>
<organism evidence="3">
    <name type="scientific">uncultured Caudovirales phage</name>
    <dbReference type="NCBI Taxonomy" id="2100421"/>
    <lineage>
        <taxon>Viruses</taxon>
        <taxon>Duplodnaviria</taxon>
        <taxon>Heunggongvirae</taxon>
        <taxon>Uroviricota</taxon>
        <taxon>Caudoviricetes</taxon>
        <taxon>Peduoviridae</taxon>
        <taxon>Maltschvirus</taxon>
        <taxon>Maltschvirus maltsch</taxon>
    </lineage>
</organism>
<dbReference type="EMBL" id="LR797099">
    <property type="protein sequence ID" value="CAB4186653.1"/>
    <property type="molecule type" value="Genomic_DNA"/>
</dbReference>
<reference evidence="3" key="1">
    <citation type="submission" date="2020-04" db="EMBL/GenBank/DDBJ databases">
        <authorList>
            <person name="Chiriac C."/>
            <person name="Salcher M."/>
            <person name="Ghai R."/>
            <person name="Kavagutti S V."/>
        </authorList>
    </citation>
    <scope>NUCLEOTIDE SEQUENCE</scope>
</reference>
<accession>A0A6J5P330</accession>
<evidence type="ECO:0000313" key="2">
    <source>
        <dbReference type="EMBL" id="CAB4164083.1"/>
    </source>
</evidence>
<keyword evidence="3" id="KW-0540">Nuclease</keyword>
<evidence type="ECO:0000259" key="1">
    <source>
        <dbReference type="Pfam" id="PF16473"/>
    </source>
</evidence>
<dbReference type="InterPro" id="IPR012337">
    <property type="entry name" value="RNaseH-like_sf"/>
</dbReference>
<dbReference type="InterPro" id="IPR033390">
    <property type="entry name" value="Rv2179c-like"/>
</dbReference>
<dbReference type="GO" id="GO:0004527">
    <property type="term" value="F:exonuclease activity"/>
    <property type="evidence" value="ECO:0007669"/>
    <property type="project" value="UniProtKB-KW"/>
</dbReference>
<keyword evidence="3" id="KW-0269">Exonuclease</keyword>
<proteinExistence type="predicted"/>
<name>A0A6J5P330_9CAUD</name>
<dbReference type="InterPro" id="IPR036397">
    <property type="entry name" value="RNaseH_sf"/>
</dbReference>
<evidence type="ECO:0000313" key="3">
    <source>
        <dbReference type="EMBL" id="CAB4165677.1"/>
    </source>
</evidence>
<dbReference type="EMBL" id="LR797502">
    <property type="protein sequence ID" value="CAB4221025.1"/>
    <property type="molecule type" value="Genomic_DNA"/>
</dbReference>
<keyword evidence="3" id="KW-0378">Hydrolase</keyword>
<evidence type="ECO:0000313" key="5">
    <source>
        <dbReference type="EMBL" id="CAB4221025.1"/>
    </source>
</evidence>
<dbReference type="Pfam" id="PF16473">
    <property type="entry name" value="Rv2179c-like"/>
    <property type="match status" value="1"/>
</dbReference>
<dbReference type="EMBL" id="LR796776">
    <property type="protein sequence ID" value="CAB4165677.1"/>
    <property type="molecule type" value="Genomic_DNA"/>
</dbReference>
<dbReference type="Gene3D" id="3.30.420.10">
    <property type="entry name" value="Ribonuclease H-like superfamily/Ribonuclease H"/>
    <property type="match status" value="1"/>
</dbReference>
<dbReference type="GO" id="GO:0003676">
    <property type="term" value="F:nucleic acid binding"/>
    <property type="evidence" value="ECO:0007669"/>
    <property type="project" value="InterPro"/>
</dbReference>
<dbReference type="SUPFAM" id="SSF53098">
    <property type="entry name" value="Ribonuclease H-like"/>
    <property type="match status" value="1"/>
</dbReference>
<protein>
    <submittedName>
        <fullName evidence="3">Exonuclease</fullName>
    </submittedName>
</protein>
<evidence type="ECO:0000313" key="4">
    <source>
        <dbReference type="EMBL" id="CAB4186653.1"/>
    </source>
</evidence>
<dbReference type="EMBL" id="LR796758">
    <property type="protein sequence ID" value="CAB4164083.1"/>
    <property type="molecule type" value="Genomic_DNA"/>
</dbReference>